<dbReference type="AlphaFoldDB" id="A0A3D4V4P3"/>
<accession>A0A3D4V4P3</accession>
<dbReference type="InterPro" id="IPR029033">
    <property type="entry name" value="His_PPase_superfam"/>
</dbReference>
<dbReference type="EMBL" id="DPIY01000001">
    <property type="protein sequence ID" value="HCT55688.1"/>
    <property type="molecule type" value="Genomic_DNA"/>
</dbReference>
<gene>
    <name evidence="2" type="ORF">DGD08_00595</name>
</gene>
<sequence length="223" mass="22642">MRGTMQAVAHSADGERKTMTKVSMMSWKQADRVGAVTGSLRRAALLGVAMIGAVAVLPQVAQAQPSLVILVRHGEKQPTPANDPSLSEAGVARADALEKALAGATPGTIVVTATKRTQETAAAVVKRTGITPTVIALSGAHVKSVADAVMKASGVVLVVGHSNTVPAIVNALGGPKLPDLCDASYATMFVFQPARDGRAAQLVTSSYGTPDAPGASTCAPPSR</sequence>
<name>A0A3D4V4P3_9BACT</name>
<dbReference type="InterPro" id="IPR013078">
    <property type="entry name" value="His_Pase_superF_clade-1"/>
</dbReference>
<comment type="caution">
    <text evidence="2">The sequence shown here is derived from an EMBL/GenBank/DDBJ whole genome shotgun (WGS) entry which is preliminary data.</text>
</comment>
<dbReference type="SMART" id="SM00855">
    <property type="entry name" value="PGAM"/>
    <property type="match status" value="1"/>
</dbReference>
<dbReference type="CDD" id="cd07040">
    <property type="entry name" value="HP"/>
    <property type="match status" value="1"/>
</dbReference>
<feature type="region of interest" description="Disordered" evidence="1">
    <location>
        <begin position="1"/>
        <end position="20"/>
    </location>
</feature>
<evidence type="ECO:0000313" key="2">
    <source>
        <dbReference type="EMBL" id="HCT55688.1"/>
    </source>
</evidence>
<dbReference type="Proteomes" id="UP000264071">
    <property type="component" value="Unassembled WGS sequence"/>
</dbReference>
<protein>
    <submittedName>
        <fullName evidence="2">Histidine phosphatase family protein</fullName>
    </submittedName>
</protein>
<organism evidence="2 3">
    <name type="scientific">Gemmatimonas aurantiaca</name>
    <dbReference type="NCBI Taxonomy" id="173480"/>
    <lineage>
        <taxon>Bacteria</taxon>
        <taxon>Pseudomonadati</taxon>
        <taxon>Gemmatimonadota</taxon>
        <taxon>Gemmatimonadia</taxon>
        <taxon>Gemmatimonadales</taxon>
        <taxon>Gemmatimonadaceae</taxon>
        <taxon>Gemmatimonas</taxon>
    </lineage>
</organism>
<reference evidence="2 3" key="1">
    <citation type="journal article" date="2018" name="Nat. Biotechnol.">
        <title>A standardized bacterial taxonomy based on genome phylogeny substantially revises the tree of life.</title>
        <authorList>
            <person name="Parks D.H."/>
            <person name="Chuvochina M."/>
            <person name="Waite D.W."/>
            <person name="Rinke C."/>
            <person name="Skarshewski A."/>
            <person name="Chaumeil P.A."/>
            <person name="Hugenholtz P."/>
        </authorList>
    </citation>
    <scope>NUCLEOTIDE SEQUENCE [LARGE SCALE GENOMIC DNA]</scope>
    <source>
        <strain evidence="2">UBA8844</strain>
    </source>
</reference>
<dbReference type="Pfam" id="PF00300">
    <property type="entry name" value="His_Phos_1"/>
    <property type="match status" value="1"/>
</dbReference>
<proteinExistence type="predicted"/>
<dbReference type="SUPFAM" id="SSF53254">
    <property type="entry name" value="Phosphoglycerate mutase-like"/>
    <property type="match status" value="1"/>
</dbReference>
<dbReference type="Gene3D" id="3.40.50.1240">
    <property type="entry name" value="Phosphoglycerate mutase-like"/>
    <property type="match status" value="1"/>
</dbReference>
<evidence type="ECO:0000256" key="1">
    <source>
        <dbReference type="SAM" id="MobiDB-lite"/>
    </source>
</evidence>
<evidence type="ECO:0000313" key="3">
    <source>
        <dbReference type="Proteomes" id="UP000264071"/>
    </source>
</evidence>
<feature type="region of interest" description="Disordered" evidence="1">
    <location>
        <begin position="204"/>
        <end position="223"/>
    </location>
</feature>